<feature type="domain" description="DUF3644" evidence="1">
    <location>
        <begin position="11"/>
        <end position="157"/>
    </location>
</feature>
<reference evidence="2 3" key="1">
    <citation type="journal article" date="2019" name="Int. J. Syst. Evol. Microbiol.">
        <title>The Global Catalogue of Microorganisms (GCM) 10K type strain sequencing project: providing services to taxonomists for standard genome sequencing and annotation.</title>
        <authorList>
            <consortium name="The Broad Institute Genomics Platform"/>
            <consortium name="The Broad Institute Genome Sequencing Center for Infectious Disease"/>
            <person name="Wu L."/>
            <person name="Ma J."/>
        </authorList>
    </citation>
    <scope>NUCLEOTIDE SEQUENCE [LARGE SCALE GENOMIC DNA]</scope>
    <source>
        <strain evidence="2 3">CGMCC 1.10593</strain>
    </source>
</reference>
<sequence>MPENEPLFKDAATDSIQLVVELFNRPHNTGRDCATLILLNHSLEMLLKSILKDNGVDIRKENGHTIEFSDCINYLENGHHDAPEIAVLSEDQTVTLYDISSQRNEATHGVINISEQRLHGFARSGLTIFDELLKEFYDESVGDYLPDRVLPLSAMPLKRLDIIYQEEFDTVRELLEQGAEEAAKVKLRSIEASERTLEDGDGPATDKELEEKLSRIEEGNDLRELYPGVSSVQFSVDSDGPTVKVKMTRSEGMPVMEVTEEDAEELEYVVGYREVNPLDRYSLSITKLAEHIDGISYPRVWAIVRKLDIHDNPEYHKNVRISDSQTQDRYTDRAIDKIAEALKAVRLTQKKPGRHMAGCSLLIDIRVRVFGLSFVEK</sequence>
<organism evidence="2 3">
    <name type="scientific">Halohasta litorea</name>
    <dbReference type="NCBI Taxonomy" id="869891"/>
    <lineage>
        <taxon>Archaea</taxon>
        <taxon>Methanobacteriati</taxon>
        <taxon>Methanobacteriota</taxon>
        <taxon>Stenosarchaea group</taxon>
        <taxon>Halobacteria</taxon>
        <taxon>Halobacteriales</taxon>
        <taxon>Haloferacaceae</taxon>
        <taxon>Halohasta</taxon>
    </lineage>
</organism>
<dbReference type="RefSeq" id="WP_256397775.1">
    <property type="nucleotide sequence ID" value="NZ_JANHDJ010000012.1"/>
</dbReference>
<protein>
    <submittedName>
        <fullName evidence="2">DUF3644 domain-containing protein</fullName>
    </submittedName>
</protein>
<keyword evidence="3" id="KW-1185">Reference proteome</keyword>
<gene>
    <name evidence="2" type="ORF">ACFSBW_18505</name>
</gene>
<dbReference type="Pfam" id="PF12358">
    <property type="entry name" value="DUF3644"/>
    <property type="match status" value="1"/>
</dbReference>
<comment type="caution">
    <text evidence="2">The sequence shown here is derived from an EMBL/GenBank/DDBJ whole genome shotgun (WGS) entry which is preliminary data.</text>
</comment>
<evidence type="ECO:0000313" key="3">
    <source>
        <dbReference type="Proteomes" id="UP001597052"/>
    </source>
</evidence>
<evidence type="ECO:0000259" key="1">
    <source>
        <dbReference type="Pfam" id="PF12358"/>
    </source>
</evidence>
<dbReference type="InterPro" id="IPR022104">
    <property type="entry name" value="DUF3644"/>
</dbReference>
<dbReference type="Proteomes" id="UP001597052">
    <property type="component" value="Unassembled WGS sequence"/>
</dbReference>
<proteinExistence type="predicted"/>
<name>A0ABD6DG87_9EURY</name>
<accession>A0ABD6DG87</accession>
<evidence type="ECO:0000313" key="2">
    <source>
        <dbReference type="EMBL" id="MFD1643846.1"/>
    </source>
</evidence>
<dbReference type="EMBL" id="JBHUDM010000010">
    <property type="protein sequence ID" value="MFD1643846.1"/>
    <property type="molecule type" value="Genomic_DNA"/>
</dbReference>
<dbReference type="AlphaFoldDB" id="A0ABD6DG87"/>